<dbReference type="PANTHER" id="PTHR45947:SF3">
    <property type="entry name" value="SULFOQUINOVOSYL TRANSFERASE SQD2"/>
    <property type="match status" value="1"/>
</dbReference>
<gene>
    <name evidence="2" type="ORF">QHT84_09655</name>
</gene>
<dbReference type="PANTHER" id="PTHR45947">
    <property type="entry name" value="SULFOQUINOVOSYL TRANSFERASE SQD2"/>
    <property type="match status" value="1"/>
</dbReference>
<evidence type="ECO:0000313" key="3">
    <source>
        <dbReference type="Proteomes" id="UP001230035"/>
    </source>
</evidence>
<evidence type="ECO:0000313" key="2">
    <source>
        <dbReference type="EMBL" id="MDI9257677.1"/>
    </source>
</evidence>
<dbReference type="InterPro" id="IPR001296">
    <property type="entry name" value="Glyco_trans_1"/>
</dbReference>
<keyword evidence="3" id="KW-1185">Reference proteome</keyword>
<proteinExistence type="predicted"/>
<reference evidence="2 3" key="1">
    <citation type="submission" date="2023-05" db="EMBL/GenBank/DDBJ databases">
        <title>Flavobacterium sedimenti sp. nov., isolated from the sediment.</title>
        <authorList>
            <person name="Wu N."/>
        </authorList>
    </citation>
    <scope>NUCLEOTIDE SEQUENCE [LARGE SCALE GENOMIC DNA]</scope>
    <source>
        <strain evidence="2 3">YZ-48</strain>
    </source>
</reference>
<keyword evidence="2" id="KW-0328">Glycosyltransferase</keyword>
<dbReference type="Gene3D" id="3.40.50.2000">
    <property type="entry name" value="Glycogen Phosphorylase B"/>
    <property type="match status" value="1"/>
</dbReference>
<dbReference type="Pfam" id="PF00534">
    <property type="entry name" value="Glycos_transf_1"/>
    <property type="match status" value="1"/>
</dbReference>
<dbReference type="CDD" id="cd03801">
    <property type="entry name" value="GT4_PimA-like"/>
    <property type="match status" value="1"/>
</dbReference>
<dbReference type="RefSeq" id="WP_283239352.1">
    <property type="nucleotide sequence ID" value="NZ_JASGBP010000005.1"/>
</dbReference>
<dbReference type="EMBL" id="JASGBP010000005">
    <property type="protein sequence ID" value="MDI9257677.1"/>
    <property type="molecule type" value="Genomic_DNA"/>
</dbReference>
<protein>
    <submittedName>
        <fullName evidence="2">Glycosyltransferase family 4 protein</fullName>
        <ecNumber evidence="2">2.4.-.-</ecNumber>
    </submittedName>
</protein>
<dbReference type="InterPro" id="IPR050194">
    <property type="entry name" value="Glycosyltransferase_grp1"/>
</dbReference>
<organism evidence="2 3">
    <name type="scientific">Flavobacterium sedimenticola</name>
    <dbReference type="NCBI Taxonomy" id="3043286"/>
    <lineage>
        <taxon>Bacteria</taxon>
        <taxon>Pseudomonadati</taxon>
        <taxon>Bacteroidota</taxon>
        <taxon>Flavobacteriia</taxon>
        <taxon>Flavobacteriales</taxon>
        <taxon>Flavobacteriaceae</taxon>
        <taxon>Flavobacterium</taxon>
    </lineage>
</organism>
<dbReference type="GO" id="GO:0016757">
    <property type="term" value="F:glycosyltransferase activity"/>
    <property type="evidence" value="ECO:0007669"/>
    <property type="project" value="UniProtKB-KW"/>
</dbReference>
<dbReference type="Proteomes" id="UP001230035">
    <property type="component" value="Unassembled WGS sequence"/>
</dbReference>
<dbReference type="EC" id="2.4.-.-" evidence="2"/>
<sequence>MKKKLLLFGPIGDFGGRDVEVNIIAQSLSNHYEISIVSTKYFTRKSYALRNLPLVSATSFQQELYKSSCFIRFWAYVMYLKNKKKQQPYAYVQNAVSKSFFDFEKKKEAIVTRCITESDVVIACVQPSSAYLKTALEISARQKKPFWIRTTGTIRTLQPEMFDFLKKATGFIHHSQANALNLNRQLPLPYVIIDQCAQEEQKLLALPIPEKKMVFGYLGRLSPEKGILELIRFFQNYPEGQLRISGNGPLQQEVLETIKGYDNIRYLGQSHPDELQLFFAPISVLIIPSHEESGPLVGLEAMASGRLIISTEVGAMKERLAGTKNDFWFQINHQHSFFDSLAAVNALPNEAFHEIAQNNRQRYLAEYQFSAIQQKYRNCLENDVTP</sequence>
<accession>A0ABT6XRR8</accession>
<evidence type="ECO:0000259" key="1">
    <source>
        <dbReference type="Pfam" id="PF00534"/>
    </source>
</evidence>
<keyword evidence="2" id="KW-0808">Transferase</keyword>
<name>A0ABT6XRR8_9FLAO</name>
<feature type="domain" description="Glycosyl transferase family 1" evidence="1">
    <location>
        <begin position="206"/>
        <end position="361"/>
    </location>
</feature>
<dbReference type="SUPFAM" id="SSF53756">
    <property type="entry name" value="UDP-Glycosyltransferase/glycogen phosphorylase"/>
    <property type="match status" value="1"/>
</dbReference>
<comment type="caution">
    <text evidence="2">The sequence shown here is derived from an EMBL/GenBank/DDBJ whole genome shotgun (WGS) entry which is preliminary data.</text>
</comment>